<evidence type="ECO:0000313" key="4">
    <source>
        <dbReference type="Proteomes" id="UP000552241"/>
    </source>
</evidence>
<organism evidence="3 4">
    <name type="scientific">Moheibacter lacus</name>
    <dbReference type="NCBI Taxonomy" id="2745851"/>
    <lineage>
        <taxon>Bacteria</taxon>
        <taxon>Pseudomonadati</taxon>
        <taxon>Bacteroidota</taxon>
        <taxon>Flavobacteriia</taxon>
        <taxon>Flavobacteriales</taxon>
        <taxon>Weeksellaceae</taxon>
        <taxon>Moheibacter</taxon>
    </lineage>
</organism>
<dbReference type="AlphaFoldDB" id="A0A838ZT97"/>
<sequence length="157" mass="18377">MKNLLLLLLFPFSVLLSAQTSEEKALENLIETFFNSIFSDLKTERIPEFLTEDFVLFEDGENWNYEKTVQVAHQLKEQFTSEENKKNTFQRINSFQFIHSEIDGNTGWIYYENFADFTMDGASISKMHWLESAVCVKTADGWKIRFLHSSPVKKKTN</sequence>
<evidence type="ECO:0000256" key="1">
    <source>
        <dbReference type="SAM" id="SignalP"/>
    </source>
</evidence>
<dbReference type="Gene3D" id="3.10.450.50">
    <property type="match status" value="1"/>
</dbReference>
<reference evidence="3 4" key="1">
    <citation type="submission" date="2020-07" db="EMBL/GenBank/DDBJ databases">
        <title>Moheibacter lacus sp. nov., a member of the family Flavobacteriaceae isolated from freshwater lake sediment.</title>
        <authorList>
            <person name="Liu Y."/>
        </authorList>
    </citation>
    <scope>NUCLEOTIDE SEQUENCE [LARGE SCALE GENOMIC DNA]</scope>
    <source>
        <strain evidence="3 4">BDHS18</strain>
    </source>
</reference>
<keyword evidence="1" id="KW-0732">Signal</keyword>
<gene>
    <name evidence="3" type="ORF">HU137_10535</name>
</gene>
<dbReference type="InterPro" id="IPR027843">
    <property type="entry name" value="DUF4440"/>
</dbReference>
<dbReference type="InterPro" id="IPR032710">
    <property type="entry name" value="NTF2-like_dom_sf"/>
</dbReference>
<feature type="domain" description="DUF4440" evidence="2">
    <location>
        <begin position="39"/>
        <end position="144"/>
    </location>
</feature>
<name>A0A838ZT97_9FLAO</name>
<feature type="chain" id="PRO_5032590681" evidence="1">
    <location>
        <begin position="19"/>
        <end position="157"/>
    </location>
</feature>
<protein>
    <submittedName>
        <fullName evidence="3">Nuclear transport factor 2 family protein</fullName>
    </submittedName>
</protein>
<feature type="signal peptide" evidence="1">
    <location>
        <begin position="1"/>
        <end position="18"/>
    </location>
</feature>
<keyword evidence="4" id="KW-1185">Reference proteome</keyword>
<dbReference type="Proteomes" id="UP000552241">
    <property type="component" value="Unassembled WGS sequence"/>
</dbReference>
<dbReference type="EMBL" id="JACDZE010000003">
    <property type="protein sequence ID" value="MBA5630210.1"/>
    <property type="molecule type" value="Genomic_DNA"/>
</dbReference>
<dbReference type="RefSeq" id="WP_182043811.1">
    <property type="nucleotide sequence ID" value="NZ_JACDZE010000003.1"/>
</dbReference>
<evidence type="ECO:0000259" key="2">
    <source>
        <dbReference type="Pfam" id="PF14534"/>
    </source>
</evidence>
<proteinExistence type="predicted"/>
<evidence type="ECO:0000313" key="3">
    <source>
        <dbReference type="EMBL" id="MBA5630210.1"/>
    </source>
</evidence>
<comment type="caution">
    <text evidence="3">The sequence shown here is derived from an EMBL/GenBank/DDBJ whole genome shotgun (WGS) entry which is preliminary data.</text>
</comment>
<dbReference type="SUPFAM" id="SSF54427">
    <property type="entry name" value="NTF2-like"/>
    <property type="match status" value="1"/>
</dbReference>
<dbReference type="Pfam" id="PF14534">
    <property type="entry name" value="DUF4440"/>
    <property type="match status" value="1"/>
</dbReference>
<accession>A0A838ZT97</accession>